<dbReference type="EMBL" id="CP000383">
    <property type="protein sequence ID" value="ABG60208.1"/>
    <property type="molecule type" value="Genomic_DNA"/>
</dbReference>
<keyword evidence="2" id="KW-1185">Reference proteome</keyword>
<dbReference type="AlphaFoldDB" id="A0A6N4SVD7"/>
<name>A0A6N4SVD7_CYTH3</name>
<dbReference type="Proteomes" id="UP000001822">
    <property type="component" value="Chromosome"/>
</dbReference>
<sequence length="143" mass="17152">MVTFLYNVKTIEDYKESLEYQLFKNKFGDILKENVLIGDNKEFIQPNANILLSIAQHTPSKEGFEMLLKYCLALFDISYRYNNRIRKHILDSYPKNKETILIHNIVIINDFEEDQQHIEFYFDTLKKKKSRLYSFLTQTIMPQ</sequence>
<protein>
    <submittedName>
        <fullName evidence="1">Uncharacterized protein</fullName>
    </submittedName>
</protein>
<evidence type="ECO:0000313" key="1">
    <source>
        <dbReference type="EMBL" id="ABG60208.1"/>
    </source>
</evidence>
<proteinExistence type="predicted"/>
<dbReference type="KEGG" id="chu:CHU_2966"/>
<evidence type="ECO:0000313" key="2">
    <source>
        <dbReference type="Proteomes" id="UP000001822"/>
    </source>
</evidence>
<organism evidence="1 2">
    <name type="scientific">Cytophaga hutchinsonii (strain ATCC 33406 / DSM 1761 / CIP 103989 / NBRC 15051 / NCIMB 9469 / D465)</name>
    <dbReference type="NCBI Taxonomy" id="269798"/>
    <lineage>
        <taxon>Bacteria</taxon>
        <taxon>Pseudomonadati</taxon>
        <taxon>Bacteroidota</taxon>
        <taxon>Cytophagia</taxon>
        <taxon>Cytophagales</taxon>
        <taxon>Cytophagaceae</taxon>
        <taxon>Cytophaga</taxon>
    </lineage>
</organism>
<accession>A0A6N4SVD7</accession>
<gene>
    <name evidence="1" type="ordered locus">CHU_2966</name>
</gene>
<reference evidence="1 2" key="1">
    <citation type="journal article" date="2007" name="Appl. Environ. Microbiol.">
        <title>Genome sequence of the cellulolytic gliding bacterium Cytophaga hutchinsonii.</title>
        <authorList>
            <person name="Xie G."/>
            <person name="Bruce D.C."/>
            <person name="Challacombe J.F."/>
            <person name="Chertkov O."/>
            <person name="Detter J.C."/>
            <person name="Gilna P."/>
            <person name="Han C.S."/>
            <person name="Lucas S."/>
            <person name="Misra M."/>
            <person name="Myers G.L."/>
            <person name="Richardson P."/>
            <person name="Tapia R."/>
            <person name="Thayer N."/>
            <person name="Thompson L.S."/>
            <person name="Brettin T.S."/>
            <person name="Henrissat B."/>
            <person name="Wilson D.B."/>
            <person name="McBride M.J."/>
        </authorList>
    </citation>
    <scope>NUCLEOTIDE SEQUENCE [LARGE SCALE GENOMIC DNA]</scope>
    <source>
        <strain evidence="2">ATCC 33406 / DSM 1761 / CIP 103989 / NBRC 15051 / NCIMB 9469 / D465</strain>
    </source>
</reference>